<gene>
    <name evidence="1" type="ORF">CILFYP12_03238</name>
</gene>
<organism evidence="1">
    <name type="scientific">Clostridium innocuum</name>
    <dbReference type="NCBI Taxonomy" id="1522"/>
    <lineage>
        <taxon>Bacteria</taxon>
        <taxon>Bacillati</taxon>
        <taxon>Bacillota</taxon>
        <taxon>Clostridia</taxon>
        <taxon>Eubacteriales</taxon>
        <taxon>Clostridiaceae</taxon>
        <taxon>Clostridium</taxon>
    </lineage>
</organism>
<accession>A0A6N2WP32</accession>
<sequence>MLFLIDVDHGSFEKAKETRQINLQAATVSLQVVIGLCKRKETAALKLSFKTAD</sequence>
<dbReference type="EMBL" id="CACRTE010000033">
    <property type="protein sequence ID" value="VYT40906.1"/>
    <property type="molecule type" value="Genomic_DNA"/>
</dbReference>
<reference evidence="1" key="1">
    <citation type="submission" date="2019-11" db="EMBL/GenBank/DDBJ databases">
        <authorList>
            <person name="Feng L."/>
        </authorList>
    </citation>
    <scope>NUCLEOTIDE SEQUENCE</scope>
    <source>
        <strain evidence="1">CinnocuumLFYP12</strain>
    </source>
</reference>
<proteinExistence type="predicted"/>
<dbReference type="RefSeq" id="WP_008728417.1">
    <property type="nucleotide sequence ID" value="NZ_CACRTE010000033.1"/>
</dbReference>
<name>A0A6N2WP32_CLOIN</name>
<protein>
    <submittedName>
        <fullName evidence="1">Uncharacterized protein</fullName>
    </submittedName>
</protein>
<evidence type="ECO:0000313" key="1">
    <source>
        <dbReference type="EMBL" id="VYT40906.1"/>
    </source>
</evidence>
<dbReference type="AlphaFoldDB" id="A0A6N2WP32"/>